<dbReference type="Proteomes" id="UP000001611">
    <property type="component" value="Chromosome 3"/>
</dbReference>
<keyword evidence="2" id="KW-1185">Reference proteome</keyword>
<gene>
    <name evidence="1" type="ORF">VDAG_02983</name>
</gene>
<dbReference type="HOGENOM" id="CLU_2980851_0_0_1"/>
<name>G2WXK4_VERDV</name>
<dbReference type="AlphaFoldDB" id="G2WXK4"/>
<dbReference type="InParanoid" id="G2WXK4"/>
<evidence type="ECO:0000313" key="2">
    <source>
        <dbReference type="Proteomes" id="UP000001611"/>
    </source>
</evidence>
<proteinExistence type="predicted"/>
<dbReference type="KEGG" id="vda:VDAG_02983"/>
<dbReference type="STRING" id="498257.G2WXK4"/>
<accession>G2WXK4</accession>
<protein>
    <submittedName>
        <fullName evidence="1">Uncharacterized protein</fullName>
    </submittedName>
</protein>
<evidence type="ECO:0000313" key="1">
    <source>
        <dbReference type="EMBL" id="EGY21459.1"/>
    </source>
</evidence>
<dbReference type="OrthoDB" id="5340195at2759"/>
<dbReference type="EMBL" id="DS572698">
    <property type="protein sequence ID" value="EGY21459.1"/>
    <property type="molecule type" value="Genomic_DNA"/>
</dbReference>
<organism evidence="1 2">
    <name type="scientific">Verticillium dahliae (strain VdLs.17 / ATCC MYA-4575 / FGSC 10137)</name>
    <name type="common">Verticillium wilt</name>
    <dbReference type="NCBI Taxonomy" id="498257"/>
    <lineage>
        <taxon>Eukaryota</taxon>
        <taxon>Fungi</taxon>
        <taxon>Dikarya</taxon>
        <taxon>Ascomycota</taxon>
        <taxon>Pezizomycotina</taxon>
        <taxon>Sordariomycetes</taxon>
        <taxon>Hypocreomycetidae</taxon>
        <taxon>Glomerellales</taxon>
        <taxon>Plectosphaerellaceae</taxon>
        <taxon>Verticillium</taxon>
    </lineage>
</organism>
<sequence length="58" mass="6467">MTRKLLQTLCNGDKLHMRQTNDGSIRAGDYFSGGNVGEAPRKTAGELFARLNVSQKWK</sequence>
<reference evidence="1 2" key="1">
    <citation type="submission" date="2008-03" db="EMBL/GenBank/DDBJ databases">
        <title>The Genome Sequence of Verticillium dahliae VdLs.17.</title>
        <authorList>
            <consortium name="The Broad Institute Genome Sequencing Platform"/>
            <person name="Ma L.-J.J."/>
            <person name="Klosterman S.J."/>
            <person name="Subbarao K."/>
            <person name="Dobinson K."/>
            <person name="Veronese P."/>
            <person name="Kang S."/>
            <person name="Gold S.E."/>
            <person name="Young S."/>
            <person name="Jaffe D."/>
            <person name="Gnerre S."/>
            <person name="Berlin A."/>
            <person name="Heiman D."/>
            <person name="Hepburn T."/>
            <person name="Sykes S."/>
            <person name="Alvarado L."/>
            <person name="Kodira C.D."/>
            <person name="Lander E."/>
            <person name="Galagan J."/>
            <person name="Nusbaum C."/>
            <person name="Birren B."/>
        </authorList>
    </citation>
    <scope>NUCLEOTIDE SEQUENCE [LARGE SCALE GENOMIC DNA]</scope>
    <source>
        <strain evidence="2">VdLs.17 / ATCC MYA-4575 / FGSC 10137</strain>
    </source>
</reference>
<dbReference type="GeneID" id="20704446"/>
<dbReference type="RefSeq" id="XP_009651931.1">
    <property type="nucleotide sequence ID" value="XM_009653636.1"/>
</dbReference>